<dbReference type="AlphaFoldDB" id="R7QG21"/>
<dbReference type="InterPro" id="IPR013766">
    <property type="entry name" value="Thioredoxin_domain"/>
</dbReference>
<evidence type="ECO:0000259" key="3">
    <source>
        <dbReference type="PROSITE" id="PS51352"/>
    </source>
</evidence>
<evidence type="ECO:0000256" key="2">
    <source>
        <dbReference type="PROSITE-ProRule" id="PRU00504"/>
    </source>
</evidence>
<name>R7QG21_CHOCR</name>
<reference evidence="5" key="1">
    <citation type="journal article" date="2013" name="Proc. Natl. Acad. Sci. U.S.A.">
        <title>Genome structure and metabolic features in the red seaweed Chondrus crispus shed light on evolution of the Archaeplastida.</title>
        <authorList>
            <person name="Collen J."/>
            <person name="Porcel B."/>
            <person name="Carre W."/>
            <person name="Ball S.G."/>
            <person name="Chaparro C."/>
            <person name="Tonon T."/>
            <person name="Barbeyron T."/>
            <person name="Michel G."/>
            <person name="Noel B."/>
            <person name="Valentin K."/>
            <person name="Elias M."/>
            <person name="Artiguenave F."/>
            <person name="Arun A."/>
            <person name="Aury J.M."/>
            <person name="Barbosa-Neto J.F."/>
            <person name="Bothwell J.H."/>
            <person name="Bouget F.Y."/>
            <person name="Brillet L."/>
            <person name="Cabello-Hurtado F."/>
            <person name="Capella-Gutierrez S."/>
            <person name="Charrier B."/>
            <person name="Cladiere L."/>
            <person name="Cock J.M."/>
            <person name="Coelho S.M."/>
            <person name="Colleoni C."/>
            <person name="Czjzek M."/>
            <person name="Da Silva C."/>
            <person name="Delage L."/>
            <person name="Denoeud F."/>
            <person name="Deschamps P."/>
            <person name="Dittami S.M."/>
            <person name="Gabaldon T."/>
            <person name="Gachon C.M."/>
            <person name="Groisillier A."/>
            <person name="Herve C."/>
            <person name="Jabbari K."/>
            <person name="Katinka M."/>
            <person name="Kloareg B."/>
            <person name="Kowalczyk N."/>
            <person name="Labadie K."/>
            <person name="Leblanc C."/>
            <person name="Lopez P.J."/>
            <person name="McLachlan D.H."/>
            <person name="Meslet-Cladiere L."/>
            <person name="Moustafa A."/>
            <person name="Nehr Z."/>
            <person name="Nyvall Collen P."/>
            <person name="Panaud O."/>
            <person name="Partensky F."/>
            <person name="Poulain J."/>
            <person name="Rensing S.A."/>
            <person name="Rousvoal S."/>
            <person name="Samson G."/>
            <person name="Symeonidi A."/>
            <person name="Weissenbach J."/>
            <person name="Zambounis A."/>
            <person name="Wincker P."/>
            <person name="Boyen C."/>
        </authorList>
    </citation>
    <scope>NUCLEOTIDE SEQUENCE [LARGE SCALE GENOMIC DNA]</scope>
    <source>
        <strain evidence="5">cv. Stackhouse</strain>
    </source>
</reference>
<dbReference type="STRING" id="2769.R7QG21"/>
<dbReference type="InterPro" id="IPR011042">
    <property type="entry name" value="6-blade_b-propeller_TolB-like"/>
</dbReference>
<evidence type="ECO:0000313" key="4">
    <source>
        <dbReference type="EMBL" id="CDF37467.1"/>
    </source>
</evidence>
<evidence type="ECO:0000313" key="5">
    <source>
        <dbReference type="Proteomes" id="UP000012073"/>
    </source>
</evidence>
<dbReference type="SUPFAM" id="SSF52833">
    <property type="entry name" value="Thioredoxin-like"/>
    <property type="match status" value="1"/>
</dbReference>
<organism evidence="4 5">
    <name type="scientific">Chondrus crispus</name>
    <name type="common">Carrageen Irish moss</name>
    <name type="synonym">Polymorpha crispa</name>
    <dbReference type="NCBI Taxonomy" id="2769"/>
    <lineage>
        <taxon>Eukaryota</taxon>
        <taxon>Rhodophyta</taxon>
        <taxon>Florideophyceae</taxon>
        <taxon>Rhodymeniophycidae</taxon>
        <taxon>Gigartinales</taxon>
        <taxon>Gigartinaceae</taxon>
        <taxon>Chondrus</taxon>
    </lineage>
</organism>
<dbReference type="InterPro" id="IPR045302">
    <property type="entry name" value="NHL2_NHL_rpt_dom"/>
</dbReference>
<dbReference type="InterPro" id="IPR001258">
    <property type="entry name" value="NHL_repeat"/>
</dbReference>
<feature type="repeat" description="NHL" evidence="2">
    <location>
        <begin position="566"/>
        <end position="603"/>
    </location>
</feature>
<evidence type="ECO:0000256" key="1">
    <source>
        <dbReference type="ARBA" id="ARBA00022737"/>
    </source>
</evidence>
<sequence length="831" mass="90586">MPQVGRRRHYETMAFLTYLPVQNGHAELAGGRAILRTSHSRHIAKRSRKARIDAKFQWDDNSGNNDNKKRNTPISRRQAMQLLNGVLGTMTVGLLFKMREQYRLISLQTILASIGLGRLPARSAVPAAMAAINQEDRERFQDALKYVAKVDKQAFVECPDFAKGSDWINSRPLSLNNELKEKVVLLDFFTYCCINCQHVLPKLRQLEIKYGEDGSGGVVVVGVHSAKFSAERETKNIAAAVERYDVKHPVINDEKMELWNAIGVSSWPTLVLLGPKGNLLAVWSGERQEQDVDMIIAAALEYYTDDVDHRPLPAAPKRDSALRNLADSPFRYPGKLAFSEDGKSLFVSDTGNNRIVQSDSITSKVVKIFGNGDSKLADSSDPATASFHAPQGIVEHNGVLYVADNESHAVRAIDIASGKVQTIGGNGEQGFDYSAGRVGKAQQLSSPWDVEVVNGTLYVAMAGTHQIWSLALPPKGTFGPYLNPWTVFSGSGRELEKNALSGRQAGWAQPSHLSAAEDGLMFVADSESSSVRAIDTTAGSHPTKTLAGGDGLLAENLFAFGDKEGRGARARFQHPLAVCFDDKRKALYVADSYNHRIKVIEENGEAKNFCGKGTPGYRDGAASEAMFWEPAGLALSPDGSHLYVADTNNFAIRAIDLNTKKTSTINIAVAPPSASTQADDKPLIVNRRRAVKIPCGPVNRTGQVSFVINLPEKSHFTPGTSSRFQLNLIGTVPEAGQSSTQMTKLSSGAMALKGQSGRFDIDLSPFSRKLKSVESLEVESVTYYCTEEDDVCRVESDVFTVQLDSVSTGSDPIVHTIVPRIIQQPSFNKTA</sequence>
<dbReference type="GeneID" id="17325013"/>
<dbReference type="EMBL" id="HG001842">
    <property type="protein sequence ID" value="CDF37467.1"/>
    <property type="molecule type" value="Genomic_DNA"/>
</dbReference>
<dbReference type="PROSITE" id="PS51125">
    <property type="entry name" value="NHL"/>
    <property type="match status" value="1"/>
</dbReference>
<gene>
    <name evidence="4" type="ORF">CHC_T00005679001</name>
</gene>
<dbReference type="Gramene" id="CDF37467">
    <property type="protein sequence ID" value="CDF37467"/>
    <property type="gene ID" value="CHC_T00005679001"/>
</dbReference>
<dbReference type="Pfam" id="PF01436">
    <property type="entry name" value="NHL"/>
    <property type="match status" value="1"/>
</dbReference>
<dbReference type="RefSeq" id="XP_005717286.1">
    <property type="nucleotide sequence ID" value="XM_005717229.1"/>
</dbReference>
<dbReference type="KEGG" id="ccp:CHC_T00005679001"/>
<dbReference type="Pfam" id="PF13905">
    <property type="entry name" value="Thioredoxin_8"/>
    <property type="match status" value="1"/>
</dbReference>
<protein>
    <recommendedName>
        <fullName evidence="3">Thioredoxin domain-containing protein</fullName>
    </recommendedName>
</protein>
<dbReference type="PANTHER" id="PTHR46388">
    <property type="entry name" value="NHL REPEAT-CONTAINING PROTEIN 2"/>
    <property type="match status" value="1"/>
</dbReference>
<dbReference type="Proteomes" id="UP000012073">
    <property type="component" value="Unassembled WGS sequence"/>
</dbReference>
<proteinExistence type="predicted"/>
<accession>R7QG21</accession>
<dbReference type="Gene3D" id="3.40.30.10">
    <property type="entry name" value="Glutaredoxin"/>
    <property type="match status" value="1"/>
</dbReference>
<dbReference type="PROSITE" id="PS51352">
    <property type="entry name" value="THIOREDOXIN_2"/>
    <property type="match status" value="1"/>
</dbReference>
<keyword evidence="5" id="KW-1185">Reference proteome</keyword>
<dbReference type="Gene3D" id="2.120.10.30">
    <property type="entry name" value="TolB, C-terminal domain"/>
    <property type="match status" value="2"/>
</dbReference>
<dbReference type="OMA" id="IAMAGVH"/>
<dbReference type="PhylomeDB" id="R7QG21"/>
<dbReference type="InterPro" id="IPR012336">
    <property type="entry name" value="Thioredoxin-like_fold"/>
</dbReference>
<dbReference type="CDD" id="cd14951">
    <property type="entry name" value="NHL-2_like"/>
    <property type="match status" value="1"/>
</dbReference>
<keyword evidence="1" id="KW-0677">Repeat</keyword>
<dbReference type="SUPFAM" id="SSF101898">
    <property type="entry name" value="NHL repeat"/>
    <property type="match status" value="1"/>
</dbReference>
<dbReference type="InterPro" id="IPR036249">
    <property type="entry name" value="Thioredoxin-like_sf"/>
</dbReference>
<dbReference type="OrthoDB" id="2886at2759"/>
<dbReference type="PANTHER" id="PTHR46388:SF2">
    <property type="entry name" value="NHL REPEAT-CONTAINING PROTEIN 2"/>
    <property type="match status" value="1"/>
</dbReference>
<feature type="domain" description="Thioredoxin" evidence="3">
    <location>
        <begin position="152"/>
        <end position="301"/>
    </location>
</feature>